<proteinExistence type="predicted"/>
<reference evidence="1" key="1">
    <citation type="submission" date="2021-06" db="EMBL/GenBank/DDBJ databases">
        <authorList>
            <person name="Kallberg Y."/>
            <person name="Tangrot J."/>
            <person name="Rosling A."/>
        </authorList>
    </citation>
    <scope>NUCLEOTIDE SEQUENCE</scope>
    <source>
        <strain evidence="1">IL203A</strain>
    </source>
</reference>
<evidence type="ECO:0000313" key="1">
    <source>
        <dbReference type="EMBL" id="CAG8561486.1"/>
    </source>
</evidence>
<gene>
    <name evidence="1" type="ORF">DHETER_LOCUS5667</name>
</gene>
<keyword evidence="2" id="KW-1185">Reference proteome</keyword>
<organism evidence="1 2">
    <name type="scientific">Dentiscutata heterogama</name>
    <dbReference type="NCBI Taxonomy" id="1316150"/>
    <lineage>
        <taxon>Eukaryota</taxon>
        <taxon>Fungi</taxon>
        <taxon>Fungi incertae sedis</taxon>
        <taxon>Mucoromycota</taxon>
        <taxon>Glomeromycotina</taxon>
        <taxon>Glomeromycetes</taxon>
        <taxon>Diversisporales</taxon>
        <taxon>Gigasporaceae</taxon>
        <taxon>Dentiscutata</taxon>
    </lineage>
</organism>
<accession>A0ACA9M2D9</accession>
<dbReference type="Proteomes" id="UP000789702">
    <property type="component" value="Unassembled WGS sequence"/>
</dbReference>
<name>A0ACA9M2D9_9GLOM</name>
<comment type="caution">
    <text evidence="1">The sequence shown here is derived from an EMBL/GenBank/DDBJ whole genome shotgun (WGS) entry which is preliminary data.</text>
</comment>
<sequence>MCSALIVAFSEYGLLGLLPQLGIKFLDKLEQNVDYQSTFRMLELIWTAVRVVLYIYAQENNISIEEISTKDNNLLKVWYNFYQLAGYLKLHKLGIRMANFDLQAASIEPTTSSRPSDSVFNKSNSGRK</sequence>
<evidence type="ECO:0000313" key="2">
    <source>
        <dbReference type="Proteomes" id="UP000789702"/>
    </source>
</evidence>
<protein>
    <submittedName>
        <fullName evidence="1">487_t:CDS:1</fullName>
    </submittedName>
</protein>
<dbReference type="EMBL" id="CAJVPU010006465">
    <property type="protein sequence ID" value="CAG8561486.1"/>
    <property type="molecule type" value="Genomic_DNA"/>
</dbReference>